<dbReference type="OMA" id="KECEEMS"/>
<name>A0A0N5CPK6_THECL</name>
<dbReference type="GO" id="GO:0016459">
    <property type="term" value="C:myosin complex"/>
    <property type="evidence" value="ECO:0007669"/>
    <property type="project" value="InterPro"/>
</dbReference>
<dbReference type="Pfam" id="PF01576">
    <property type="entry name" value="Myosin_tail_1"/>
    <property type="match status" value="1"/>
</dbReference>
<gene>
    <name evidence="4" type="ORF">TCLT_LOCUS2153</name>
</gene>
<evidence type="ECO:0000313" key="6">
    <source>
        <dbReference type="WBParaSite" id="TCLT_0000215201-mRNA-1"/>
    </source>
</evidence>
<evidence type="ECO:0000259" key="3">
    <source>
        <dbReference type="Pfam" id="PF01576"/>
    </source>
</evidence>
<dbReference type="STRING" id="103827.A0A0N5CPK6"/>
<dbReference type="Proteomes" id="UP000276776">
    <property type="component" value="Unassembled WGS sequence"/>
</dbReference>
<evidence type="ECO:0000313" key="5">
    <source>
        <dbReference type="Proteomes" id="UP000276776"/>
    </source>
</evidence>
<protein>
    <submittedName>
        <fullName evidence="6">Myosin_tail_1 domain-containing protein</fullName>
    </submittedName>
</protein>
<feature type="coiled-coil region" evidence="2">
    <location>
        <begin position="13"/>
        <end position="82"/>
    </location>
</feature>
<dbReference type="OrthoDB" id="6108017at2759"/>
<reference evidence="4 5" key="2">
    <citation type="submission" date="2018-11" db="EMBL/GenBank/DDBJ databases">
        <authorList>
            <consortium name="Pathogen Informatics"/>
        </authorList>
    </citation>
    <scope>NUCLEOTIDE SEQUENCE [LARGE SCALE GENOMIC DNA]</scope>
</reference>
<feature type="coiled-coil region" evidence="2">
    <location>
        <begin position="111"/>
        <end position="237"/>
    </location>
</feature>
<reference evidence="6" key="1">
    <citation type="submission" date="2016-04" db="UniProtKB">
        <authorList>
            <consortium name="WormBaseParasite"/>
        </authorList>
    </citation>
    <scope>IDENTIFICATION</scope>
</reference>
<evidence type="ECO:0000256" key="2">
    <source>
        <dbReference type="SAM" id="Coils"/>
    </source>
</evidence>
<feature type="coiled-coil region" evidence="2">
    <location>
        <begin position="597"/>
        <end position="743"/>
    </location>
</feature>
<feature type="coiled-coil region" evidence="2">
    <location>
        <begin position="801"/>
        <end position="828"/>
    </location>
</feature>
<feature type="coiled-coil region" evidence="2">
    <location>
        <begin position="484"/>
        <end position="546"/>
    </location>
</feature>
<accession>A0A0N5CPK6</accession>
<feature type="coiled-coil region" evidence="2">
    <location>
        <begin position="885"/>
        <end position="919"/>
    </location>
</feature>
<feature type="domain" description="Myosin tail" evidence="3">
    <location>
        <begin position="12"/>
        <end position="918"/>
    </location>
</feature>
<sequence>MDQDLQATQESRILQSNREKSKLERAIDEVEDRIEREHRNRLQKEKYKRKSEGELKLIEEQLEELNKAKGELERKIQQAEIIIRDLGVKIEEQEAFTSHIYKQTKISNIRIQDLEEEIESEYQTRQKSDRLQCDLQREITEVSEHLQDHMGMMDAQIQMNKKKELEIIRLRQELEEFNISQENMLANFRMENMQKVTVQNSDLERLRVEKTNIDKECEEMSSEKERINEILDGERKRKLEQERLLKMTHIQITELKKKWDDQMKKIQELTFQKSRIANENARLQQQIDDLQMQITNMQLSKAQHDNHLQDLRKRLEEGAKERSSLDLIAKSLNYDIKQLNDSIESEESEKVELRRILSKKNAEVQQWHERVEGAELIEVSELDELKQKQQMQIIQLHESLDATNSKITAIEKLKNHLTNDIEATRVECQLHMATATNLERKQAESNREIQIFKQNVNNIRCEVNAILRDKRNVSSNLFKLQSTNEGFEEQVELSKRENKTLIQELKILKDQYDNGARTFHEMQKLIHKLKIEKEELQQALTESEDSLHMEATKVTKLQNDKEQCKLDLEKQFQSREEEFNLIQRNHEHATESLQTSLDIERKSKAELLNQKKQHEMNINELEIELDQASRVNVDMQKSIKRYIELIKNLQKQLEEEQQTRQGFSSNQISTEKRIAVINSENEEITTSIMKLERAVNQHNNDWKECCEKIKELASKNSTLTSVKRKLEGEIQIARDDVQEVLKQLKAMDECNSKASADSVRLTEEVSQEREHAQHIERLSKGLELTLKATKAKLEDTEMAARKGIQRMIAEEEKRIKILQQEVDKECSQAQDATRLFHKNSRRSREIKLQLDEDQKAFTRLDELMNKLQKSLKAQKIHLDENSNLVLSNQQKYRELLMQLENAEERAAVAENSLLRMRTKSRIGNTLMNSQNEVLNSDQVVEKQ</sequence>
<dbReference type="AlphaFoldDB" id="A0A0N5CPK6"/>
<dbReference type="EMBL" id="UYYF01000382">
    <property type="protein sequence ID" value="VDM97939.1"/>
    <property type="molecule type" value="Genomic_DNA"/>
</dbReference>
<proteinExistence type="predicted"/>
<keyword evidence="1 2" id="KW-0175">Coiled coil</keyword>
<dbReference type="InterPro" id="IPR002928">
    <property type="entry name" value="Myosin_tail"/>
</dbReference>
<organism evidence="6">
    <name type="scientific">Thelazia callipaeda</name>
    <name type="common">Oriental eyeworm</name>
    <name type="synonym">Parasitic nematode</name>
    <dbReference type="NCBI Taxonomy" id="103827"/>
    <lineage>
        <taxon>Eukaryota</taxon>
        <taxon>Metazoa</taxon>
        <taxon>Ecdysozoa</taxon>
        <taxon>Nematoda</taxon>
        <taxon>Chromadorea</taxon>
        <taxon>Rhabditida</taxon>
        <taxon>Spirurina</taxon>
        <taxon>Spiruromorpha</taxon>
        <taxon>Thelazioidea</taxon>
        <taxon>Thelaziidae</taxon>
        <taxon>Thelazia</taxon>
    </lineage>
</organism>
<dbReference type="WBParaSite" id="TCLT_0000215201-mRNA-1">
    <property type="protein sequence ID" value="TCLT_0000215201-mRNA-1"/>
    <property type="gene ID" value="TCLT_0000215201"/>
</dbReference>
<keyword evidence="5" id="KW-1185">Reference proteome</keyword>
<evidence type="ECO:0000256" key="1">
    <source>
        <dbReference type="ARBA" id="ARBA00023054"/>
    </source>
</evidence>
<dbReference type="SUPFAM" id="SSF90257">
    <property type="entry name" value="Myosin rod fragments"/>
    <property type="match status" value="3"/>
</dbReference>
<evidence type="ECO:0000313" key="4">
    <source>
        <dbReference type="EMBL" id="VDM97939.1"/>
    </source>
</evidence>
<feature type="coiled-coil region" evidence="2">
    <location>
        <begin position="266"/>
        <end position="363"/>
    </location>
</feature>